<dbReference type="PROSITE" id="PS51257">
    <property type="entry name" value="PROKAR_LIPOPROTEIN"/>
    <property type="match status" value="1"/>
</dbReference>
<evidence type="ECO:0000313" key="1">
    <source>
        <dbReference type="EMBL" id="PTR16726.1"/>
    </source>
</evidence>
<protein>
    <submittedName>
        <fullName evidence="1">Beta-barrel assembly complex subunit BamF</fullName>
    </submittedName>
</protein>
<evidence type="ECO:0000313" key="2">
    <source>
        <dbReference type="Proteomes" id="UP000244060"/>
    </source>
</evidence>
<name>A0A2T5K2V2_9RHOB</name>
<organism evidence="1 2">
    <name type="scientific">Cereibacter azotoformans</name>
    <dbReference type="NCBI Taxonomy" id="43057"/>
    <lineage>
        <taxon>Bacteria</taxon>
        <taxon>Pseudomonadati</taxon>
        <taxon>Pseudomonadota</taxon>
        <taxon>Alphaproteobacteria</taxon>
        <taxon>Rhodobacterales</taxon>
        <taxon>Paracoccaceae</taxon>
        <taxon>Cereibacter</taxon>
    </lineage>
</organism>
<dbReference type="Proteomes" id="UP000244060">
    <property type="component" value="Unassembled WGS sequence"/>
</dbReference>
<dbReference type="InterPro" id="IPR021395">
    <property type="entry name" value="DUF3035"/>
</dbReference>
<proteinExistence type="predicted"/>
<dbReference type="AlphaFoldDB" id="A0A2T5K2V2"/>
<dbReference type="RefSeq" id="WP_108221309.1">
    <property type="nucleotide sequence ID" value="NZ_CP090021.1"/>
</dbReference>
<keyword evidence="2" id="KW-1185">Reference proteome</keyword>
<dbReference type="OrthoDB" id="7876689at2"/>
<accession>A0A2T5K2V2</accession>
<sequence>MRAARGAGAGAALAMLLLAGCGGGDPKLMNLRASGPGPDEFGILPVKPLEIPETIGALPPPTPGGANRADPNPLGDAVAALGGSPAASAAIPAADAPVVAHATRFGRDATIRPTLAAEDYQWRRDNDGRLLERVFNVNVYFDAYRPMALDQQAELARWRAAGARNPSAPPVAGRE</sequence>
<dbReference type="Pfam" id="PF11233">
    <property type="entry name" value="DUF3035"/>
    <property type="match status" value="1"/>
</dbReference>
<comment type="caution">
    <text evidence="1">The sequence shown here is derived from an EMBL/GenBank/DDBJ whole genome shotgun (WGS) entry which is preliminary data.</text>
</comment>
<reference evidence="1 2" key="1">
    <citation type="submission" date="2018-04" db="EMBL/GenBank/DDBJ databases">
        <title>Genomic Encyclopedia of Type Strains, Phase III (KMG-III): the genomes of soil and plant-associated and newly described type strains.</title>
        <authorList>
            <person name="Whitman W."/>
        </authorList>
    </citation>
    <scope>NUCLEOTIDE SEQUENCE [LARGE SCALE GENOMIC DNA]</scope>
    <source>
        <strain evidence="1 2">KA25</strain>
    </source>
</reference>
<gene>
    <name evidence="1" type="ORF">C8J28_11223</name>
</gene>
<dbReference type="EMBL" id="QAOT01000012">
    <property type="protein sequence ID" value="PTR16726.1"/>
    <property type="molecule type" value="Genomic_DNA"/>
</dbReference>